<evidence type="ECO:0000256" key="1">
    <source>
        <dbReference type="SAM" id="MobiDB-lite"/>
    </source>
</evidence>
<accession>A0A2P2R426</accession>
<organism evidence="2">
    <name type="scientific">Rhizophora mucronata</name>
    <name type="common">Asiatic mangrove</name>
    <dbReference type="NCBI Taxonomy" id="61149"/>
    <lineage>
        <taxon>Eukaryota</taxon>
        <taxon>Viridiplantae</taxon>
        <taxon>Streptophyta</taxon>
        <taxon>Embryophyta</taxon>
        <taxon>Tracheophyta</taxon>
        <taxon>Spermatophyta</taxon>
        <taxon>Magnoliopsida</taxon>
        <taxon>eudicotyledons</taxon>
        <taxon>Gunneridae</taxon>
        <taxon>Pentapetalae</taxon>
        <taxon>rosids</taxon>
        <taxon>fabids</taxon>
        <taxon>Malpighiales</taxon>
        <taxon>Rhizophoraceae</taxon>
        <taxon>Rhizophora</taxon>
    </lineage>
</organism>
<evidence type="ECO:0000313" key="2">
    <source>
        <dbReference type="EMBL" id="MBX73983.1"/>
    </source>
</evidence>
<name>A0A2P2R426_RHIMU</name>
<dbReference type="EMBL" id="GGEC01093499">
    <property type="protein sequence ID" value="MBX73983.1"/>
    <property type="molecule type" value="Transcribed_RNA"/>
</dbReference>
<feature type="region of interest" description="Disordered" evidence="1">
    <location>
        <begin position="1"/>
        <end position="20"/>
    </location>
</feature>
<protein>
    <submittedName>
        <fullName evidence="2">Uncharacterized protein</fullName>
    </submittedName>
</protein>
<proteinExistence type="predicted"/>
<dbReference type="AlphaFoldDB" id="A0A2P2R426"/>
<sequence>MPSGDFHSSEQRVLTSMMPI</sequence>
<reference evidence="2" key="1">
    <citation type="submission" date="2018-02" db="EMBL/GenBank/DDBJ databases">
        <title>Rhizophora mucronata_Transcriptome.</title>
        <authorList>
            <person name="Meera S.P."/>
            <person name="Sreeshan A."/>
            <person name="Augustine A."/>
        </authorList>
    </citation>
    <scope>NUCLEOTIDE SEQUENCE</scope>
    <source>
        <tissue evidence="2">Leaf</tissue>
    </source>
</reference>